<accession>A0A179EYP9</accession>
<dbReference type="RefSeq" id="XP_018136475.1">
    <property type="nucleotide sequence ID" value="XM_018289761.1"/>
</dbReference>
<keyword evidence="2" id="KW-0521">NADP</keyword>
<dbReference type="PANTHER" id="PTHR42748">
    <property type="entry name" value="NITROGEN METABOLITE REPRESSION PROTEIN NMRA FAMILY MEMBER"/>
    <property type="match status" value="1"/>
</dbReference>
<protein>
    <submittedName>
        <fullName evidence="4">NmrA family protein</fullName>
    </submittedName>
</protein>
<feature type="domain" description="NmrA-like" evidence="3">
    <location>
        <begin position="3"/>
        <end position="229"/>
    </location>
</feature>
<evidence type="ECO:0000256" key="1">
    <source>
        <dbReference type="ARBA" id="ARBA00006328"/>
    </source>
</evidence>
<dbReference type="Pfam" id="PF05368">
    <property type="entry name" value="NmrA"/>
    <property type="match status" value="1"/>
</dbReference>
<dbReference type="Proteomes" id="UP000078397">
    <property type="component" value="Unassembled WGS sequence"/>
</dbReference>
<dbReference type="InterPro" id="IPR036291">
    <property type="entry name" value="NAD(P)-bd_dom_sf"/>
</dbReference>
<comment type="caution">
    <text evidence="4">The sequence shown here is derived from an EMBL/GenBank/DDBJ whole genome shotgun (WGS) entry which is preliminary data.</text>
</comment>
<evidence type="ECO:0000259" key="3">
    <source>
        <dbReference type="Pfam" id="PF05368"/>
    </source>
</evidence>
<gene>
    <name evidence="4" type="ORF">VFPPC_11638</name>
</gene>
<dbReference type="PANTHER" id="PTHR42748:SF7">
    <property type="entry name" value="NMRA LIKE REDOX SENSOR 1-RELATED"/>
    <property type="match status" value="1"/>
</dbReference>
<dbReference type="InterPro" id="IPR051164">
    <property type="entry name" value="NmrA-like_oxidored"/>
</dbReference>
<keyword evidence="5" id="KW-1185">Reference proteome</keyword>
<dbReference type="AlphaFoldDB" id="A0A179EYP9"/>
<organism evidence="4 5">
    <name type="scientific">Pochonia chlamydosporia 170</name>
    <dbReference type="NCBI Taxonomy" id="1380566"/>
    <lineage>
        <taxon>Eukaryota</taxon>
        <taxon>Fungi</taxon>
        <taxon>Dikarya</taxon>
        <taxon>Ascomycota</taxon>
        <taxon>Pezizomycotina</taxon>
        <taxon>Sordariomycetes</taxon>
        <taxon>Hypocreomycetidae</taxon>
        <taxon>Hypocreales</taxon>
        <taxon>Clavicipitaceae</taxon>
        <taxon>Pochonia</taxon>
    </lineage>
</organism>
<evidence type="ECO:0000313" key="5">
    <source>
        <dbReference type="Proteomes" id="UP000078397"/>
    </source>
</evidence>
<sequence length="314" mass="34226">MSTNLITVFGATGSQGGSLINSILKNKRGTFTLRGITRDVRSSSSTALAARGVEMRQANCFRKDEVVEALKGSWGVFANTNSEDPAVTDVDGPSDTDVGKIIVDAAVEAGVKHFVYSGLPSSSKITNGSVSSQIFEEKYLVGEYAKSKNFDSVTIVSAGWYMENLMRDGMARIVGGFALYPDEEGYLTFQCPRWGGNEEIPFVAIADDYGDFVHGVFLDPHKYHQKFIQGFMTGKKSRYVVVEDWTTFHTSGDQTAQAVKNMFGFCQLSGGLYYGTPNDLTMARELKAAVAEAQGEASSELMSLERFIGRSFST</sequence>
<dbReference type="Gene3D" id="3.40.50.720">
    <property type="entry name" value="NAD(P)-binding Rossmann-like Domain"/>
    <property type="match status" value="1"/>
</dbReference>
<dbReference type="EMBL" id="LSBJ02000027">
    <property type="protein sequence ID" value="OAQ58298.1"/>
    <property type="molecule type" value="Genomic_DNA"/>
</dbReference>
<dbReference type="STRING" id="1380566.A0A179EYP9"/>
<dbReference type="KEGG" id="pchm:VFPPC_11638"/>
<reference evidence="4 5" key="1">
    <citation type="journal article" date="2016" name="PLoS Pathog.">
        <title>Biosynthesis of antibiotic leucinostatins in bio-control fungus Purpureocillium lilacinum and their inhibition on phytophthora revealed by genome mining.</title>
        <authorList>
            <person name="Wang G."/>
            <person name="Liu Z."/>
            <person name="Lin R."/>
            <person name="Li E."/>
            <person name="Mao Z."/>
            <person name="Ling J."/>
            <person name="Yang Y."/>
            <person name="Yin W.B."/>
            <person name="Xie B."/>
        </authorList>
    </citation>
    <scope>NUCLEOTIDE SEQUENCE [LARGE SCALE GENOMIC DNA]</scope>
    <source>
        <strain evidence="4">170</strain>
    </source>
</reference>
<evidence type="ECO:0000313" key="4">
    <source>
        <dbReference type="EMBL" id="OAQ58298.1"/>
    </source>
</evidence>
<dbReference type="InterPro" id="IPR008030">
    <property type="entry name" value="NmrA-like"/>
</dbReference>
<dbReference type="Gene3D" id="3.90.25.10">
    <property type="entry name" value="UDP-galactose 4-epimerase, domain 1"/>
    <property type="match status" value="1"/>
</dbReference>
<dbReference type="OrthoDB" id="300709at2759"/>
<evidence type="ECO:0000256" key="2">
    <source>
        <dbReference type="ARBA" id="ARBA00022857"/>
    </source>
</evidence>
<proteinExistence type="inferred from homology"/>
<dbReference type="GeneID" id="28853755"/>
<dbReference type="SUPFAM" id="SSF51735">
    <property type="entry name" value="NAD(P)-binding Rossmann-fold domains"/>
    <property type="match status" value="1"/>
</dbReference>
<comment type="similarity">
    <text evidence="1">Belongs to the NmrA-type oxidoreductase family.</text>
</comment>
<name>A0A179EYP9_METCM</name>